<dbReference type="EMBL" id="MGEQ01000001">
    <property type="protein sequence ID" value="OGL88261.1"/>
    <property type="molecule type" value="Genomic_DNA"/>
</dbReference>
<proteinExistence type="predicted"/>
<evidence type="ECO:0000313" key="1">
    <source>
        <dbReference type="EMBL" id="OGL88261.1"/>
    </source>
</evidence>
<name>A0A1F7VCV2_9BACT</name>
<sequence length="108" mass="12262">MSNSEIMRRMRNLSIEAADALWAIRKNKKPDRNPEDICRDIEQHHPAVALAFSALQNPPILKRMHGYCGDAARALKTGASERAMIDINQDIHRLRPEVDHILAQLEAN</sequence>
<gene>
    <name evidence="1" type="ORF">A3I41_00880</name>
</gene>
<evidence type="ECO:0000313" key="2">
    <source>
        <dbReference type="Proteomes" id="UP000176593"/>
    </source>
</evidence>
<reference evidence="1 2" key="1">
    <citation type="journal article" date="2016" name="Nat. Commun.">
        <title>Thousands of microbial genomes shed light on interconnected biogeochemical processes in an aquifer system.</title>
        <authorList>
            <person name="Anantharaman K."/>
            <person name="Brown C.T."/>
            <person name="Hug L.A."/>
            <person name="Sharon I."/>
            <person name="Castelle C.J."/>
            <person name="Probst A.J."/>
            <person name="Thomas B.C."/>
            <person name="Singh A."/>
            <person name="Wilkins M.J."/>
            <person name="Karaoz U."/>
            <person name="Brodie E.L."/>
            <person name="Williams K.H."/>
            <person name="Hubbard S.S."/>
            <person name="Banfield J.F."/>
        </authorList>
    </citation>
    <scope>NUCLEOTIDE SEQUENCE [LARGE SCALE GENOMIC DNA]</scope>
</reference>
<accession>A0A1F7VCV2</accession>
<dbReference type="Proteomes" id="UP000176593">
    <property type="component" value="Unassembled WGS sequence"/>
</dbReference>
<protein>
    <submittedName>
        <fullName evidence="1">Uncharacterized protein</fullName>
    </submittedName>
</protein>
<organism evidence="1 2">
    <name type="scientific">Candidatus Uhrbacteria bacterium RIFCSPLOWO2_02_FULL_48_18</name>
    <dbReference type="NCBI Taxonomy" id="1802408"/>
    <lineage>
        <taxon>Bacteria</taxon>
        <taxon>Candidatus Uhriibacteriota</taxon>
    </lineage>
</organism>
<comment type="caution">
    <text evidence="1">The sequence shown here is derived from an EMBL/GenBank/DDBJ whole genome shotgun (WGS) entry which is preliminary data.</text>
</comment>
<dbReference type="AlphaFoldDB" id="A0A1F7VCV2"/>